<dbReference type="GO" id="GO:0000139">
    <property type="term" value="C:Golgi membrane"/>
    <property type="evidence" value="ECO:0007669"/>
    <property type="project" value="GOC"/>
</dbReference>
<organism evidence="4 5">
    <name type="scientific">Acaulospora morrowiae</name>
    <dbReference type="NCBI Taxonomy" id="94023"/>
    <lineage>
        <taxon>Eukaryota</taxon>
        <taxon>Fungi</taxon>
        <taxon>Fungi incertae sedis</taxon>
        <taxon>Mucoromycota</taxon>
        <taxon>Glomeromycotina</taxon>
        <taxon>Glomeromycetes</taxon>
        <taxon>Diversisporales</taxon>
        <taxon>Acaulosporaceae</taxon>
        <taxon>Acaulospora</taxon>
    </lineage>
</organism>
<dbReference type="OrthoDB" id="983479at2759"/>
<dbReference type="Proteomes" id="UP000789342">
    <property type="component" value="Unassembled WGS sequence"/>
</dbReference>
<feature type="compositionally biased region" description="Polar residues" evidence="3">
    <location>
        <begin position="1"/>
        <end position="22"/>
    </location>
</feature>
<reference evidence="4" key="1">
    <citation type="submission" date="2021-06" db="EMBL/GenBank/DDBJ databases">
        <authorList>
            <person name="Kallberg Y."/>
            <person name="Tangrot J."/>
            <person name="Rosling A."/>
        </authorList>
    </citation>
    <scope>NUCLEOTIDE SEQUENCE</scope>
    <source>
        <strain evidence="4">CL551</strain>
    </source>
</reference>
<dbReference type="GO" id="GO:0048205">
    <property type="term" value="P:COPI coating of Golgi vesicle"/>
    <property type="evidence" value="ECO:0007669"/>
    <property type="project" value="TreeGrafter"/>
</dbReference>
<protein>
    <submittedName>
        <fullName evidence="4">6299_t:CDS:1</fullName>
    </submittedName>
</protein>
<feature type="compositionally biased region" description="Polar residues" evidence="3">
    <location>
        <begin position="32"/>
        <end position="42"/>
    </location>
</feature>
<comment type="caution">
    <text evidence="4">The sequence shown here is derived from an EMBL/GenBank/DDBJ whole genome shotgun (WGS) entry which is preliminary data.</text>
</comment>
<keyword evidence="2" id="KW-0862">Zinc</keyword>
<dbReference type="AlphaFoldDB" id="A0A9N9JET4"/>
<gene>
    <name evidence="4" type="ORF">AMORRO_LOCUS16926</name>
</gene>
<sequence>TSSRFIGFGSTSSNKQDDNVPSSDADFARQKFGNQKSISSDQYFGRNQYDPDELSASSERLKQFEGASSISSNQYFGRDEQISRRESLDLGAIELNARDFARKFIGQASSDYEAIKTVVERGSEKLKDYISDIQ</sequence>
<evidence type="ECO:0000256" key="3">
    <source>
        <dbReference type="SAM" id="MobiDB-lite"/>
    </source>
</evidence>
<evidence type="ECO:0000256" key="1">
    <source>
        <dbReference type="ARBA" id="ARBA00022723"/>
    </source>
</evidence>
<keyword evidence="5" id="KW-1185">Reference proteome</keyword>
<keyword evidence="1" id="KW-0479">Metal-binding</keyword>
<evidence type="ECO:0000313" key="4">
    <source>
        <dbReference type="EMBL" id="CAG8776027.1"/>
    </source>
</evidence>
<dbReference type="PANTHER" id="PTHR45686:SF4">
    <property type="entry name" value="ADP-RIBOSYLATION FACTOR GTPASE ACTIVATING PROTEIN 3, ISOFORM H"/>
    <property type="match status" value="1"/>
</dbReference>
<proteinExistence type="predicted"/>
<dbReference type="PANTHER" id="PTHR45686">
    <property type="entry name" value="ADP-RIBOSYLATION FACTOR GTPASE ACTIVATING PROTEIN 3, ISOFORM H-RELATED"/>
    <property type="match status" value="1"/>
</dbReference>
<evidence type="ECO:0000313" key="5">
    <source>
        <dbReference type="Proteomes" id="UP000789342"/>
    </source>
</evidence>
<feature type="non-terminal residue" evidence="4">
    <location>
        <position position="1"/>
    </location>
</feature>
<dbReference type="GO" id="GO:0046872">
    <property type="term" value="F:metal ion binding"/>
    <property type="evidence" value="ECO:0007669"/>
    <property type="project" value="UniProtKB-KW"/>
</dbReference>
<evidence type="ECO:0000256" key="2">
    <source>
        <dbReference type="ARBA" id="ARBA00022833"/>
    </source>
</evidence>
<feature type="non-terminal residue" evidence="4">
    <location>
        <position position="134"/>
    </location>
</feature>
<dbReference type="EMBL" id="CAJVPV010049362">
    <property type="protein sequence ID" value="CAG8776027.1"/>
    <property type="molecule type" value="Genomic_DNA"/>
</dbReference>
<name>A0A9N9JET4_9GLOM</name>
<feature type="region of interest" description="Disordered" evidence="3">
    <location>
        <begin position="1"/>
        <end position="58"/>
    </location>
</feature>
<accession>A0A9N9JET4</accession>